<proteinExistence type="predicted"/>
<keyword evidence="1" id="KW-0732">Signal</keyword>
<keyword evidence="3" id="KW-1185">Reference proteome</keyword>
<gene>
    <name evidence="2" type="ORF">M23134_05243</name>
</gene>
<dbReference type="Proteomes" id="UP000004095">
    <property type="component" value="Unassembled WGS sequence"/>
</dbReference>
<dbReference type="EMBL" id="AAWS01000002">
    <property type="protein sequence ID" value="EAY31737.1"/>
    <property type="molecule type" value="Genomic_DNA"/>
</dbReference>
<feature type="signal peptide" evidence="1">
    <location>
        <begin position="1"/>
        <end position="24"/>
    </location>
</feature>
<feature type="chain" id="PRO_5002641812" evidence="1">
    <location>
        <begin position="25"/>
        <end position="195"/>
    </location>
</feature>
<reference evidence="2 3" key="1">
    <citation type="submission" date="2007-01" db="EMBL/GenBank/DDBJ databases">
        <authorList>
            <person name="Haygood M."/>
            <person name="Podell S."/>
            <person name="Anderson C."/>
            <person name="Hopkinson B."/>
            <person name="Roe K."/>
            <person name="Barbeau K."/>
            <person name="Gaasterland T."/>
            <person name="Ferriera S."/>
            <person name="Johnson J."/>
            <person name="Kravitz S."/>
            <person name="Beeson K."/>
            <person name="Sutton G."/>
            <person name="Rogers Y.-H."/>
            <person name="Friedman R."/>
            <person name="Frazier M."/>
            <person name="Venter J.C."/>
        </authorList>
    </citation>
    <scope>NUCLEOTIDE SEQUENCE [LARGE SCALE GENOMIC DNA]</scope>
    <source>
        <strain evidence="2 3">ATCC 23134</strain>
    </source>
</reference>
<protein>
    <submittedName>
        <fullName evidence="2">Uncharacterized protein</fullName>
    </submittedName>
</protein>
<accession>A1ZDJ8</accession>
<name>A1ZDJ8_MICM2</name>
<evidence type="ECO:0000313" key="3">
    <source>
        <dbReference type="Proteomes" id="UP000004095"/>
    </source>
</evidence>
<evidence type="ECO:0000256" key="1">
    <source>
        <dbReference type="SAM" id="SignalP"/>
    </source>
</evidence>
<dbReference type="RefSeq" id="WP_002693595.1">
    <property type="nucleotide sequence ID" value="NZ_AAWS01000002.1"/>
</dbReference>
<comment type="caution">
    <text evidence="2">The sequence shown here is derived from an EMBL/GenBank/DDBJ whole genome shotgun (WGS) entry which is preliminary data.</text>
</comment>
<dbReference type="AlphaFoldDB" id="A1ZDJ8"/>
<organism evidence="2 3">
    <name type="scientific">Microscilla marina ATCC 23134</name>
    <dbReference type="NCBI Taxonomy" id="313606"/>
    <lineage>
        <taxon>Bacteria</taxon>
        <taxon>Pseudomonadati</taxon>
        <taxon>Bacteroidota</taxon>
        <taxon>Cytophagia</taxon>
        <taxon>Cytophagales</taxon>
        <taxon>Microscillaceae</taxon>
        <taxon>Microscilla</taxon>
    </lineage>
</organism>
<evidence type="ECO:0000313" key="2">
    <source>
        <dbReference type="EMBL" id="EAY31737.1"/>
    </source>
</evidence>
<sequence>MMKKLSYSLIILFAMMLTSISAQAQFKHLKIEGKTIEATLSKGVKVIFETDKIDLEAYTRVKSIQIERKGEPTQTFRKLRVRVIYTNDHLSGNKPLSYDLKTKREFLNTGLYICFLANTKKHPKLKGRLKIANGKLTSTVITMYAHCQSSMKKIYYRLDNEQFFISHVKQYPRSNTNPNKPRLKRPIELIKKKNE</sequence>